<evidence type="ECO:0000256" key="1">
    <source>
        <dbReference type="SAM" id="MobiDB-lite"/>
    </source>
</evidence>
<keyword evidence="2" id="KW-0472">Membrane</keyword>
<keyword evidence="2" id="KW-1133">Transmembrane helix</keyword>
<feature type="transmembrane region" description="Helical" evidence="2">
    <location>
        <begin position="43"/>
        <end position="67"/>
    </location>
</feature>
<sequence length="169" mass="18262">MSRILWSRGGVAAGDPTQNPTATTYETAPPSSTYTGPKVAGSYSGFVGLLVGAGVLILFVIVALALLRYRTLRRKERLVKHFEGDTVDSWVNDDAFEMPRTGARGFGSAARQAWPAGSLEHAYGSEISVTEPSQAMASHNFYSVPTDSEVFLGERGRQAPDNFTMKDTL</sequence>
<evidence type="ECO:0000313" key="4">
    <source>
        <dbReference type="Proteomes" id="UP000249464"/>
    </source>
</evidence>
<dbReference type="EMBL" id="FQNC01000042">
    <property type="protein sequence ID" value="SGY38418.1"/>
    <property type="molecule type" value="Genomic_DNA"/>
</dbReference>
<keyword evidence="2" id="KW-0812">Transmembrane</keyword>
<proteinExistence type="predicted"/>
<reference evidence="3 4" key="1">
    <citation type="submission" date="2016-11" db="EMBL/GenBank/DDBJ databases">
        <authorList>
            <person name="Jaros S."/>
            <person name="Januszkiewicz K."/>
            <person name="Wedrychowicz H."/>
        </authorList>
    </citation>
    <scope>NUCLEOTIDE SEQUENCE [LARGE SCALE GENOMIC DNA]</scope>
</reference>
<organism evidence="3 4">
    <name type="scientific">Microbotryum silenes-dioicae</name>
    <dbReference type="NCBI Taxonomy" id="796604"/>
    <lineage>
        <taxon>Eukaryota</taxon>
        <taxon>Fungi</taxon>
        <taxon>Dikarya</taxon>
        <taxon>Basidiomycota</taxon>
        <taxon>Pucciniomycotina</taxon>
        <taxon>Microbotryomycetes</taxon>
        <taxon>Microbotryales</taxon>
        <taxon>Microbotryaceae</taxon>
        <taxon>Microbotryum</taxon>
    </lineage>
</organism>
<gene>
    <name evidence="3" type="primary">BQ5605_C003g02025</name>
    <name evidence="3" type="ORF">BQ5605_C003G02025</name>
</gene>
<evidence type="ECO:0000313" key="3">
    <source>
        <dbReference type="EMBL" id="SGY38418.1"/>
    </source>
</evidence>
<keyword evidence="4" id="KW-1185">Reference proteome</keyword>
<feature type="region of interest" description="Disordered" evidence="1">
    <location>
        <begin position="1"/>
        <end position="33"/>
    </location>
</feature>
<accession>A0A2X0M0L5</accession>
<dbReference type="AlphaFoldDB" id="A0A2X0M0L5"/>
<feature type="compositionally biased region" description="Polar residues" evidence="1">
    <location>
        <begin position="16"/>
        <end position="33"/>
    </location>
</feature>
<dbReference type="Proteomes" id="UP000249464">
    <property type="component" value="Unassembled WGS sequence"/>
</dbReference>
<protein>
    <submittedName>
        <fullName evidence="3">BQ5605_C003g02025 protein</fullName>
    </submittedName>
</protein>
<name>A0A2X0M0L5_9BASI</name>
<evidence type="ECO:0000256" key="2">
    <source>
        <dbReference type="SAM" id="Phobius"/>
    </source>
</evidence>